<name>A0ACB5SYY8_AMBMO</name>
<comment type="caution">
    <text evidence="1">The sequence shown here is derived from an EMBL/GenBank/DDBJ whole genome shotgun (WGS) entry which is preliminary data.</text>
</comment>
<gene>
    <name evidence="1" type="ORF">Amon02_000296900</name>
</gene>
<protein>
    <submittedName>
        <fullName evidence="1">Unnamed protein product</fullName>
    </submittedName>
</protein>
<organism evidence="1 2">
    <name type="scientific">Ambrosiozyma monospora</name>
    <name type="common">Yeast</name>
    <name type="synonym">Endomycopsis monosporus</name>
    <dbReference type="NCBI Taxonomy" id="43982"/>
    <lineage>
        <taxon>Eukaryota</taxon>
        <taxon>Fungi</taxon>
        <taxon>Dikarya</taxon>
        <taxon>Ascomycota</taxon>
        <taxon>Saccharomycotina</taxon>
        <taxon>Pichiomycetes</taxon>
        <taxon>Pichiales</taxon>
        <taxon>Pichiaceae</taxon>
        <taxon>Ambrosiozyma</taxon>
    </lineage>
</organism>
<keyword evidence="2" id="KW-1185">Reference proteome</keyword>
<reference evidence="1" key="1">
    <citation type="submission" date="2023-04" db="EMBL/GenBank/DDBJ databases">
        <title>Ambrosiozyma monospora NBRC 10751.</title>
        <authorList>
            <person name="Ichikawa N."/>
            <person name="Sato H."/>
            <person name="Tonouchi N."/>
        </authorList>
    </citation>
    <scope>NUCLEOTIDE SEQUENCE</scope>
    <source>
        <strain evidence="1">NBRC 10751</strain>
    </source>
</reference>
<dbReference type="EMBL" id="BSXS01001798">
    <property type="protein sequence ID" value="GME77282.1"/>
    <property type="molecule type" value="Genomic_DNA"/>
</dbReference>
<sequence length="200" mass="22511">MRNISETLSGKIVSAYIVTSGSRSIDPELKELVEDDTTIFPNSPSEDEAIAENVKKETVYTRKIVRLLRDCSAGQKEFCLIIEDDAVLVHDIDYSKKLLASSILSRYGNYEEIYDCGKTGWWPLSKEVRGNNLMCRVIPNMHSTELANLLEASDLPADLALKEAAISIGLRERRFKLVEHTGYKTTIHESSPRYEDNPAV</sequence>
<dbReference type="Proteomes" id="UP001165064">
    <property type="component" value="Unassembled WGS sequence"/>
</dbReference>
<proteinExistence type="predicted"/>
<accession>A0ACB5SYY8</accession>
<evidence type="ECO:0000313" key="2">
    <source>
        <dbReference type="Proteomes" id="UP001165064"/>
    </source>
</evidence>
<evidence type="ECO:0000313" key="1">
    <source>
        <dbReference type="EMBL" id="GME77282.1"/>
    </source>
</evidence>